<proteinExistence type="predicted"/>
<evidence type="ECO:0000256" key="4">
    <source>
        <dbReference type="ARBA" id="ARBA00022679"/>
    </source>
</evidence>
<dbReference type="EMBL" id="SPHZ02000005">
    <property type="protein sequence ID" value="KAF0919241.1"/>
    <property type="molecule type" value="Genomic_DNA"/>
</dbReference>
<dbReference type="GO" id="GO:0016567">
    <property type="term" value="P:protein ubiquitination"/>
    <property type="evidence" value="ECO:0007669"/>
    <property type="project" value="UniProtKB-UniPathway"/>
</dbReference>
<dbReference type="InterPro" id="IPR011989">
    <property type="entry name" value="ARM-like"/>
</dbReference>
<evidence type="ECO:0000259" key="6">
    <source>
        <dbReference type="PROSITE" id="PS51698"/>
    </source>
</evidence>
<keyword evidence="8" id="KW-1185">Reference proteome</keyword>
<accession>A0A6G1E3I8</accession>
<evidence type="ECO:0000256" key="1">
    <source>
        <dbReference type="ARBA" id="ARBA00000900"/>
    </source>
</evidence>
<dbReference type="InterPro" id="IPR003613">
    <property type="entry name" value="Ubox_domain"/>
</dbReference>
<dbReference type="EC" id="2.3.2.27" evidence="3"/>
<evidence type="ECO:0000256" key="5">
    <source>
        <dbReference type="ARBA" id="ARBA00022786"/>
    </source>
</evidence>
<evidence type="ECO:0000313" key="7">
    <source>
        <dbReference type="EMBL" id="KAF0919241.1"/>
    </source>
</evidence>
<dbReference type="SUPFAM" id="SSF48371">
    <property type="entry name" value="ARM repeat"/>
    <property type="match status" value="1"/>
</dbReference>
<dbReference type="UniPathway" id="UPA00143"/>
<gene>
    <name evidence="7" type="ORF">E2562_029012</name>
</gene>
<evidence type="ECO:0000256" key="2">
    <source>
        <dbReference type="ARBA" id="ARBA00004906"/>
    </source>
</evidence>
<name>A0A6G1E3I8_9ORYZ</name>
<dbReference type="Proteomes" id="UP000479710">
    <property type="component" value="Unassembled WGS sequence"/>
</dbReference>
<dbReference type="SMART" id="SM00504">
    <property type="entry name" value="Ubox"/>
    <property type="match status" value="1"/>
</dbReference>
<dbReference type="Gene3D" id="3.30.40.10">
    <property type="entry name" value="Zinc/RING finger domain, C3HC4 (zinc finger)"/>
    <property type="match status" value="1"/>
</dbReference>
<keyword evidence="4" id="KW-0808">Transferase</keyword>
<dbReference type="Gene3D" id="1.25.10.10">
    <property type="entry name" value="Leucine-rich Repeat Variant"/>
    <property type="match status" value="1"/>
</dbReference>
<organism evidence="7 8">
    <name type="scientific">Oryza meyeriana var. granulata</name>
    <dbReference type="NCBI Taxonomy" id="110450"/>
    <lineage>
        <taxon>Eukaryota</taxon>
        <taxon>Viridiplantae</taxon>
        <taxon>Streptophyta</taxon>
        <taxon>Embryophyta</taxon>
        <taxon>Tracheophyta</taxon>
        <taxon>Spermatophyta</taxon>
        <taxon>Magnoliopsida</taxon>
        <taxon>Liliopsida</taxon>
        <taxon>Poales</taxon>
        <taxon>Poaceae</taxon>
        <taxon>BOP clade</taxon>
        <taxon>Oryzoideae</taxon>
        <taxon>Oryzeae</taxon>
        <taxon>Oryzinae</taxon>
        <taxon>Oryza</taxon>
        <taxon>Oryza meyeriana</taxon>
    </lineage>
</organism>
<dbReference type="Pfam" id="PF04564">
    <property type="entry name" value="U-box"/>
    <property type="match status" value="1"/>
</dbReference>
<comment type="catalytic activity">
    <reaction evidence="1">
        <text>S-ubiquitinyl-[E2 ubiquitin-conjugating enzyme]-L-cysteine + [acceptor protein]-L-lysine = [E2 ubiquitin-conjugating enzyme]-L-cysteine + N(6)-ubiquitinyl-[acceptor protein]-L-lysine.</text>
        <dbReference type="EC" id="2.3.2.27"/>
    </reaction>
</comment>
<sequence length="209" mass="22186">MADPVTVATRQTYDRVSIRRWVKNRCRTCLVTSEKLHSADVVLNIVVRGIVEHVLLNNGVSLHKLSNRHRCTVDKTATPFGTAAASGVRLAVAFLVRKGIYRGQKNALVSLYGVLQRGASSHGKAVSTGAVVALAVLLCSDRDDLMNDAIALLARLAEQPVGAAAVLSNSALVTRLIDFLGASTSQLAKDHCAALLASLGRHDGVMGHT</sequence>
<protein>
    <recommendedName>
        <fullName evidence="3">RING-type E3 ubiquitin transferase</fullName>
        <ecNumber evidence="3">2.3.2.27</ecNumber>
    </recommendedName>
</protein>
<feature type="domain" description="U-box" evidence="6">
    <location>
        <begin position="1"/>
        <end position="61"/>
    </location>
</feature>
<dbReference type="AlphaFoldDB" id="A0A6G1E3I8"/>
<dbReference type="OrthoDB" id="720689at2759"/>
<keyword evidence="5" id="KW-0833">Ubl conjugation pathway</keyword>
<evidence type="ECO:0000313" key="8">
    <source>
        <dbReference type="Proteomes" id="UP000479710"/>
    </source>
</evidence>
<dbReference type="SUPFAM" id="SSF57850">
    <property type="entry name" value="RING/U-box"/>
    <property type="match status" value="1"/>
</dbReference>
<dbReference type="PANTHER" id="PTHR23315:SF330">
    <property type="entry name" value="RING-TYPE E3 UBIQUITIN TRANSFERASE"/>
    <property type="match status" value="1"/>
</dbReference>
<dbReference type="PANTHER" id="PTHR23315">
    <property type="entry name" value="U BOX DOMAIN-CONTAINING"/>
    <property type="match status" value="1"/>
</dbReference>
<reference evidence="7 8" key="1">
    <citation type="submission" date="2019-11" db="EMBL/GenBank/DDBJ databases">
        <title>Whole genome sequence of Oryza granulata.</title>
        <authorList>
            <person name="Li W."/>
        </authorList>
    </citation>
    <scope>NUCLEOTIDE SEQUENCE [LARGE SCALE GENOMIC DNA]</scope>
    <source>
        <strain evidence="8">cv. Menghai</strain>
        <tissue evidence="7">Leaf</tissue>
    </source>
</reference>
<dbReference type="InterPro" id="IPR013083">
    <property type="entry name" value="Znf_RING/FYVE/PHD"/>
</dbReference>
<dbReference type="GO" id="GO:0061630">
    <property type="term" value="F:ubiquitin protein ligase activity"/>
    <property type="evidence" value="ECO:0007669"/>
    <property type="project" value="UniProtKB-EC"/>
</dbReference>
<dbReference type="InterPro" id="IPR016024">
    <property type="entry name" value="ARM-type_fold"/>
</dbReference>
<evidence type="ECO:0000256" key="3">
    <source>
        <dbReference type="ARBA" id="ARBA00012483"/>
    </source>
</evidence>
<dbReference type="PROSITE" id="PS51698">
    <property type="entry name" value="U_BOX"/>
    <property type="match status" value="1"/>
</dbReference>
<comment type="pathway">
    <text evidence="2">Protein modification; protein ubiquitination.</text>
</comment>
<comment type="caution">
    <text evidence="7">The sequence shown here is derived from an EMBL/GenBank/DDBJ whole genome shotgun (WGS) entry which is preliminary data.</text>
</comment>